<dbReference type="eggNOG" id="ENOG502SDJZ">
    <property type="taxonomic scope" value="Eukaryota"/>
</dbReference>
<evidence type="ECO:0000256" key="5">
    <source>
        <dbReference type="ARBA" id="ARBA00022490"/>
    </source>
</evidence>
<dbReference type="GO" id="GO:0006954">
    <property type="term" value="P:inflammatory response"/>
    <property type="evidence" value="ECO:0007669"/>
    <property type="project" value="InterPro"/>
</dbReference>
<dbReference type="PANTHER" id="PTHR10078:SF35">
    <property type="entry name" value="INTERLEUKIN-18"/>
    <property type="match status" value="1"/>
</dbReference>
<dbReference type="InterPro" id="IPR000975">
    <property type="entry name" value="IL-1_fam"/>
</dbReference>
<evidence type="ECO:0000256" key="4">
    <source>
        <dbReference type="ARBA" id="ARBA00016740"/>
    </source>
</evidence>
<dbReference type="Pfam" id="PF00340">
    <property type="entry name" value="IL1"/>
    <property type="match status" value="1"/>
</dbReference>
<evidence type="ECO:0000256" key="8">
    <source>
        <dbReference type="ARBA" id="ARBA00023612"/>
    </source>
</evidence>
<evidence type="ECO:0000256" key="7">
    <source>
        <dbReference type="ARBA" id="ARBA00022525"/>
    </source>
</evidence>
<dbReference type="Gene3D" id="2.80.10.50">
    <property type="match status" value="1"/>
</dbReference>
<comment type="subcellular location">
    <subcellularLocation>
        <location evidence="1">Cytoplasm</location>
    </subcellularLocation>
    <subcellularLocation>
        <location evidence="2">Secreted</location>
    </subcellularLocation>
</comment>
<dbReference type="GO" id="GO:0019221">
    <property type="term" value="P:cytokine-mediated signaling pathway"/>
    <property type="evidence" value="ECO:0007669"/>
    <property type="project" value="TreeGrafter"/>
</dbReference>
<dbReference type="PRINTS" id="PR01933">
    <property type="entry name" value="INTRLEUKIN18"/>
</dbReference>
<dbReference type="STRING" id="246437.L9KNC4"/>
<protein>
    <recommendedName>
        <fullName evidence="4">Interleukin-18</fullName>
    </recommendedName>
    <alternativeName>
        <fullName evidence="9">Interferon gamma-inducing factor</fullName>
    </alternativeName>
    <alternativeName>
        <fullName evidence="10">Interleukin-1 gamma</fullName>
    </alternativeName>
</protein>
<reference evidence="13" key="1">
    <citation type="submission" date="2012-07" db="EMBL/GenBank/DDBJ databases">
        <title>Genome of the Chinese tree shrew, a rising model animal genetically related to primates.</title>
        <authorList>
            <person name="Zhang G."/>
            <person name="Fan Y."/>
            <person name="Yao Y."/>
            <person name="Huang Z."/>
        </authorList>
    </citation>
    <scope>NUCLEOTIDE SEQUENCE [LARGE SCALE GENOMIC DNA]</scope>
</reference>
<dbReference type="InterPro" id="IPR015529">
    <property type="entry name" value="IL-18"/>
</dbReference>
<dbReference type="SUPFAM" id="SSF50353">
    <property type="entry name" value="Cytokine"/>
    <property type="match status" value="1"/>
</dbReference>
<evidence type="ECO:0000256" key="3">
    <source>
        <dbReference type="ARBA" id="ARBA00010448"/>
    </source>
</evidence>
<accession>L9KNC4</accession>
<evidence type="ECO:0000256" key="2">
    <source>
        <dbReference type="ARBA" id="ARBA00004613"/>
    </source>
</evidence>
<dbReference type="GO" id="GO:0005125">
    <property type="term" value="F:cytokine activity"/>
    <property type="evidence" value="ECO:0007669"/>
    <property type="project" value="UniProtKB-KW"/>
</dbReference>
<dbReference type="Proteomes" id="UP000011518">
    <property type="component" value="Unassembled WGS sequence"/>
</dbReference>
<dbReference type="GO" id="GO:0071222">
    <property type="term" value="P:cellular response to lipopolysaccharide"/>
    <property type="evidence" value="ECO:0007669"/>
    <property type="project" value="TreeGrafter"/>
</dbReference>
<dbReference type="PANTHER" id="PTHR10078">
    <property type="entry name" value="INTERLEUKIN-1 FAMILY MEMBER"/>
    <property type="match status" value="1"/>
</dbReference>
<comment type="function">
    <text evidence="11">Pro-inflammatory cytokine primarily involved in epithelial barrier repair, polarized T-helper 1 (Th1) cell and natural killer (NK) cell immune responses. Upon binding to IL18R1 and IL18RAP, forms a signaling ternary complex which activates NF-kappa-B, triggering synthesis of inflammatory mediators. Synergizes with IL12/interleukin-12 to induce IFNG synthesis from T-helper 1 (Th1) cells and natural killer (NK) cells. Involved in transduction of inflammation downstream of pyroptosis: its mature form is specifically released in the extracellular milieu by passing through the gasdermin-D (GSDMD) pore.</text>
</comment>
<comment type="subunit">
    <text evidence="8">Forms a ternary complex with ligand-binding receptor subunit IL18R1 and signaling receptor subunit IL18RAP at the plasma membrane. Mature IL18 first binds to IL18R1 forming a low affinity binary complex, which then interacts with IL18RAP to form a high affinity ternary complex that signals inside the cell. Interacts with cargo receptor TMED10; the interaction mediates the translocation from the cytoplasm into the ERGIC (endoplasmic reticulum-Golgi intermediate compartment) and thereby secretion.</text>
</comment>
<evidence type="ECO:0000256" key="6">
    <source>
        <dbReference type="ARBA" id="ARBA00022514"/>
    </source>
</evidence>
<dbReference type="GO" id="GO:0005615">
    <property type="term" value="C:extracellular space"/>
    <property type="evidence" value="ECO:0007669"/>
    <property type="project" value="UniProtKB-KW"/>
</dbReference>
<organism evidence="12 13">
    <name type="scientific">Tupaia chinensis</name>
    <name type="common">Chinese tree shrew</name>
    <name type="synonym">Tupaia belangeri chinensis</name>
    <dbReference type="NCBI Taxonomy" id="246437"/>
    <lineage>
        <taxon>Eukaryota</taxon>
        <taxon>Metazoa</taxon>
        <taxon>Chordata</taxon>
        <taxon>Craniata</taxon>
        <taxon>Vertebrata</taxon>
        <taxon>Euteleostomi</taxon>
        <taxon>Mammalia</taxon>
        <taxon>Eutheria</taxon>
        <taxon>Euarchontoglires</taxon>
        <taxon>Scandentia</taxon>
        <taxon>Tupaiidae</taxon>
        <taxon>Tupaia</taxon>
    </lineage>
</organism>
<dbReference type="AlphaFoldDB" id="L9KNC4"/>
<comment type="similarity">
    <text evidence="3">Belongs to the IL-1 family.</text>
</comment>
<evidence type="ECO:0000256" key="10">
    <source>
        <dbReference type="ARBA" id="ARBA00032727"/>
    </source>
</evidence>
<keyword evidence="7" id="KW-0964">Secreted</keyword>
<dbReference type="GO" id="GO:0001819">
    <property type="term" value="P:positive regulation of cytokine production"/>
    <property type="evidence" value="ECO:0007669"/>
    <property type="project" value="UniProtKB-ARBA"/>
</dbReference>
<evidence type="ECO:0000256" key="11">
    <source>
        <dbReference type="ARBA" id="ARBA00033736"/>
    </source>
</evidence>
<dbReference type="FunCoup" id="L9KNC4">
    <property type="interactions" value="463"/>
</dbReference>
<evidence type="ECO:0000313" key="13">
    <source>
        <dbReference type="Proteomes" id="UP000011518"/>
    </source>
</evidence>
<keyword evidence="5" id="KW-0963">Cytoplasm</keyword>
<proteinExistence type="inferred from homology"/>
<dbReference type="InterPro" id="IPR008996">
    <property type="entry name" value="IL1/FGF"/>
</dbReference>
<evidence type="ECO:0000256" key="9">
    <source>
        <dbReference type="ARBA" id="ARBA00032439"/>
    </source>
</evidence>
<gene>
    <name evidence="12" type="ORF">TREES_T100013195</name>
</gene>
<keyword evidence="6" id="KW-0202">Cytokine</keyword>
<dbReference type="GO" id="GO:0006955">
    <property type="term" value="P:immune response"/>
    <property type="evidence" value="ECO:0007669"/>
    <property type="project" value="InterPro"/>
</dbReference>
<name>L9KNC4_TUPCH</name>
<keyword evidence="13" id="KW-1185">Reference proteome</keyword>
<reference evidence="13" key="2">
    <citation type="journal article" date="2013" name="Nat. Commun.">
        <title>Genome of the Chinese tree shrew.</title>
        <authorList>
            <person name="Fan Y."/>
            <person name="Huang Z.Y."/>
            <person name="Cao C.C."/>
            <person name="Chen C.S."/>
            <person name="Chen Y.X."/>
            <person name="Fan D.D."/>
            <person name="He J."/>
            <person name="Hou H.L."/>
            <person name="Hu L."/>
            <person name="Hu X.T."/>
            <person name="Jiang X.T."/>
            <person name="Lai R."/>
            <person name="Lang Y.S."/>
            <person name="Liang B."/>
            <person name="Liao S.G."/>
            <person name="Mu D."/>
            <person name="Ma Y.Y."/>
            <person name="Niu Y.Y."/>
            <person name="Sun X.Q."/>
            <person name="Xia J.Q."/>
            <person name="Xiao J."/>
            <person name="Xiong Z.Q."/>
            <person name="Xu L."/>
            <person name="Yang L."/>
            <person name="Zhang Y."/>
            <person name="Zhao W."/>
            <person name="Zhao X.D."/>
            <person name="Zheng Y.T."/>
            <person name="Zhou J.M."/>
            <person name="Zhu Y.B."/>
            <person name="Zhang G.J."/>
            <person name="Wang J."/>
            <person name="Yao Y.G."/>
        </authorList>
    </citation>
    <scope>NUCLEOTIDE SEQUENCE [LARGE SCALE GENOMIC DNA]</scope>
</reference>
<dbReference type="GO" id="GO:0005737">
    <property type="term" value="C:cytoplasm"/>
    <property type="evidence" value="ECO:0007669"/>
    <property type="project" value="UniProtKB-SubCell"/>
</dbReference>
<dbReference type="EMBL" id="KB320750">
    <property type="protein sequence ID" value="ELW64253.1"/>
    <property type="molecule type" value="Genomic_DNA"/>
</dbReference>
<sequence>MPDTDSNKSQVKFKIFMYRDSLIRGLAVAISVEYNEISTLSCENKTLSFKNISPPDNISDTKSDIIFFQSKVPGHNKMQFESSSYEGHFLACVKENDLFKLTLKKKGDCKDKSVMFTVEAN</sequence>
<evidence type="ECO:0000313" key="12">
    <source>
        <dbReference type="EMBL" id="ELW64253.1"/>
    </source>
</evidence>
<evidence type="ECO:0000256" key="1">
    <source>
        <dbReference type="ARBA" id="ARBA00004496"/>
    </source>
</evidence>
<dbReference type="CDD" id="cd23298">
    <property type="entry name" value="beta-trefoil_IL18"/>
    <property type="match status" value="1"/>
</dbReference>
<dbReference type="InParanoid" id="L9KNC4"/>